<dbReference type="EMBL" id="JAUSWV010000001">
    <property type="protein sequence ID" value="MDQ0577934.1"/>
    <property type="molecule type" value="Genomic_DNA"/>
</dbReference>
<evidence type="ECO:0000313" key="2">
    <source>
        <dbReference type="Proteomes" id="UP001230654"/>
    </source>
</evidence>
<accession>A0ABU0NFR4</accession>
<dbReference type="RefSeq" id="WP_373428705.1">
    <property type="nucleotide sequence ID" value="NZ_JAUSWV010000001.1"/>
</dbReference>
<protein>
    <submittedName>
        <fullName evidence="1">Uncharacterized protein</fullName>
    </submittedName>
</protein>
<evidence type="ECO:0000313" key="1">
    <source>
        <dbReference type="EMBL" id="MDQ0577934.1"/>
    </source>
</evidence>
<proteinExistence type="predicted"/>
<dbReference type="Proteomes" id="UP001230654">
    <property type="component" value="Unassembled WGS sequence"/>
</dbReference>
<reference evidence="1 2" key="1">
    <citation type="submission" date="2023-07" db="EMBL/GenBank/DDBJ databases">
        <title>Comparative genomics of wheat-associated soil bacteria to identify genetic determinants of phenazine resistance.</title>
        <authorList>
            <person name="Mouncey N."/>
        </authorList>
    </citation>
    <scope>NUCLEOTIDE SEQUENCE [LARGE SCALE GENOMIC DNA]</scope>
    <source>
        <strain evidence="1 2">B2I6</strain>
    </source>
</reference>
<name>A0ABU0NFR4_STRRH</name>
<gene>
    <name evidence="1" type="ORF">QF030_000112</name>
</gene>
<keyword evidence="2" id="KW-1185">Reference proteome</keyword>
<sequence length="68" mass="7723">MPRRVEPAEALGKLADDDHLVRVQLLVTCASNTEGRARPGSPNSRRFERRWNLRHCQPPRTTGSGWKS</sequence>
<comment type="caution">
    <text evidence="1">The sequence shown here is derived from an EMBL/GenBank/DDBJ whole genome shotgun (WGS) entry which is preliminary data.</text>
</comment>
<organism evidence="1 2">
    <name type="scientific">Streptomyces rishiriensis</name>
    <dbReference type="NCBI Taxonomy" id="68264"/>
    <lineage>
        <taxon>Bacteria</taxon>
        <taxon>Bacillati</taxon>
        <taxon>Actinomycetota</taxon>
        <taxon>Actinomycetes</taxon>
        <taxon>Kitasatosporales</taxon>
        <taxon>Streptomycetaceae</taxon>
        <taxon>Streptomyces</taxon>
    </lineage>
</organism>